<dbReference type="InParanoid" id="B0X9Z2"/>
<sequence length="814" mass="93612">MQDLPDDFSSNLNSLTLSCNFELRHLAKIFQHCSNLRTLDIKFSNFDRTSKKSNILPSLPNLQTLKVDITFLHLPKVNLHQHVPNLTSLTLLFSEDLPVPQPILDFVSPRLRELDLQVNFPHEPASHFHQIWHAKFPLLTHFVCYLERIDKPPQPYDPASKLERFLDQSWTHLESAKLYRVLYNRWQYLDFLPASEEGSLFSQLSRTCSTLRQLSLGMLKLQEEQFVQLCELPHLRVLHIEESTVHTPGLDSCRIVASLVELSLQSTEIDDTTAFNEFIGRTFPNLARLSAHNCKNLFEVAELSFSRLEALEHLSVRQILPLSWGYLANLSTFPVLRTVTIFCDRFADYSPDQRQAGVVSGSIRTLTVTAELNDEILRRLILLEIFSYLSVDYRRSASLVCRRWNILAFGSGSVQLNVTILNRNRSMDKSYRRSLSRSKRAYRHLKLVDCRHALALQLEHLAEIVQLCSNIRLLDVKFSNFEQISQKSVLLRPLVNLEILKVDIGFLNLPGINLSQLAPNVTSLTIVYSEDLAVPAPVLDHYGPRLRQLILLRFECHLGRHDGSDDPYDPITDMDRILEHCEHLLVAKFYRVTYLPRLTLKLSHLCTNLRELSLGMIRVTAQHFVHICQLQQLKYLHIEESSVETPNFQCYQVLDSLTELSLHAASFDSSDQFNDLVRHAFPALSSFCRDLYYIAEVKFWGLQLLEQLSVRQIDPISWEFIVNLSYLPLLKTVTLICSNFPEYTLDHLPHFVSTSIQTLSILAELTDATLSRLVCFFPNLRLLKLRNPTGCTADGIRSAQKLVPECLFEVPARF</sequence>
<dbReference type="PANTHER" id="PTHR47186">
    <property type="entry name" value="LEUCINE-RICH REPEAT-CONTAINING PROTEIN 57"/>
    <property type="match status" value="1"/>
</dbReference>
<organism>
    <name type="scientific">Culex quinquefasciatus</name>
    <name type="common">Southern house mosquito</name>
    <name type="synonym">Culex pungens</name>
    <dbReference type="NCBI Taxonomy" id="7176"/>
    <lineage>
        <taxon>Eukaryota</taxon>
        <taxon>Metazoa</taxon>
        <taxon>Ecdysozoa</taxon>
        <taxon>Arthropoda</taxon>
        <taxon>Hexapoda</taxon>
        <taxon>Insecta</taxon>
        <taxon>Pterygota</taxon>
        <taxon>Neoptera</taxon>
        <taxon>Endopterygota</taxon>
        <taxon>Diptera</taxon>
        <taxon>Nematocera</taxon>
        <taxon>Culicoidea</taxon>
        <taxon>Culicidae</taxon>
        <taxon>Culicinae</taxon>
        <taxon>Culicini</taxon>
        <taxon>Culex</taxon>
        <taxon>Culex</taxon>
    </lineage>
</organism>
<name>B0X9Z2_CULQU</name>
<evidence type="ECO:0000313" key="4">
    <source>
        <dbReference type="Proteomes" id="UP000002320"/>
    </source>
</evidence>
<feature type="domain" description="F-box" evidence="1">
    <location>
        <begin position="381"/>
        <end position="409"/>
    </location>
</feature>
<dbReference type="Pfam" id="PF12937">
    <property type="entry name" value="F-box-like"/>
    <property type="match status" value="1"/>
</dbReference>
<dbReference type="Gene3D" id="3.80.10.10">
    <property type="entry name" value="Ribonuclease Inhibitor"/>
    <property type="match status" value="3"/>
</dbReference>
<protein>
    <submittedName>
        <fullName evidence="2">Predicted protein</fullName>
    </submittedName>
</protein>
<dbReference type="HOGENOM" id="CLU_346916_0_0_1"/>
<dbReference type="Proteomes" id="UP000002320">
    <property type="component" value="Unassembled WGS sequence"/>
</dbReference>
<dbReference type="VEuPathDB" id="VectorBase:CQUJHB015039"/>
<dbReference type="InterPro" id="IPR036047">
    <property type="entry name" value="F-box-like_dom_sf"/>
</dbReference>
<dbReference type="SUPFAM" id="SSF81383">
    <property type="entry name" value="F-box domain"/>
    <property type="match status" value="1"/>
</dbReference>
<dbReference type="EMBL" id="DS232556">
    <property type="protein sequence ID" value="EDS43418.1"/>
    <property type="molecule type" value="Genomic_DNA"/>
</dbReference>
<keyword evidence="4" id="KW-1185">Reference proteome</keyword>
<proteinExistence type="predicted"/>
<reference evidence="2" key="1">
    <citation type="submission" date="2007-03" db="EMBL/GenBank/DDBJ databases">
        <title>Annotation of Culex pipiens quinquefasciatus.</title>
        <authorList>
            <consortium name="The Broad Institute Genome Sequencing Platform"/>
            <person name="Atkinson P.W."/>
            <person name="Hemingway J."/>
            <person name="Christensen B.M."/>
            <person name="Higgs S."/>
            <person name="Kodira C."/>
            <person name="Hannick L."/>
            <person name="Megy K."/>
            <person name="O'Leary S."/>
            <person name="Pearson M."/>
            <person name="Haas B.J."/>
            <person name="Mauceli E."/>
            <person name="Wortman J.R."/>
            <person name="Lee N.H."/>
            <person name="Guigo R."/>
            <person name="Stanke M."/>
            <person name="Alvarado L."/>
            <person name="Amedeo P."/>
            <person name="Antoine C.H."/>
            <person name="Arensburger P."/>
            <person name="Bidwell S.L."/>
            <person name="Crawford M."/>
            <person name="Camaro F."/>
            <person name="Devon K."/>
            <person name="Engels R."/>
            <person name="Hammond M."/>
            <person name="Howarth C."/>
            <person name="Koehrsen M."/>
            <person name="Lawson D."/>
            <person name="Montgomery P."/>
            <person name="Nene V."/>
            <person name="Nusbaum C."/>
            <person name="Puiu D."/>
            <person name="Romero-Severson J."/>
            <person name="Severson D.W."/>
            <person name="Shumway M."/>
            <person name="Sisk P."/>
            <person name="Stolte C."/>
            <person name="Zeng Q."/>
            <person name="Eisenstadt E."/>
            <person name="Fraser-Liggett C."/>
            <person name="Strausberg R."/>
            <person name="Galagan J."/>
            <person name="Birren B."/>
            <person name="Collins F.H."/>
        </authorList>
    </citation>
    <scope>NUCLEOTIDE SEQUENCE [LARGE SCALE GENOMIC DNA]</scope>
    <source>
        <strain evidence="2">JHB</strain>
    </source>
</reference>
<dbReference type="VEuPathDB" id="VectorBase:CPIJ016144"/>
<dbReference type="AlphaFoldDB" id="B0X9Z2"/>
<dbReference type="VEuPathDB" id="VectorBase:CQUJHB003612"/>
<accession>B0X9Z2</accession>
<dbReference type="InterPro" id="IPR032675">
    <property type="entry name" value="LRR_dom_sf"/>
</dbReference>
<reference evidence="3" key="2">
    <citation type="submission" date="2020-05" db="UniProtKB">
        <authorList>
            <consortium name="EnsemblMetazoa"/>
        </authorList>
    </citation>
    <scope>IDENTIFICATION</scope>
    <source>
        <strain evidence="3">JHB</strain>
    </source>
</reference>
<evidence type="ECO:0000313" key="3">
    <source>
        <dbReference type="EnsemblMetazoa" id="CPIJ016144-PA"/>
    </source>
</evidence>
<dbReference type="InterPro" id="IPR001810">
    <property type="entry name" value="F-box_dom"/>
</dbReference>
<dbReference type="PANTHER" id="PTHR47186:SF3">
    <property type="entry name" value="OS09G0267800 PROTEIN"/>
    <property type="match status" value="1"/>
</dbReference>
<dbReference type="SUPFAM" id="SSF52047">
    <property type="entry name" value="RNI-like"/>
    <property type="match status" value="1"/>
</dbReference>
<gene>
    <name evidence="3" type="primary">6049756</name>
    <name evidence="2" type="ORF">CpipJ_CPIJ016144</name>
</gene>
<evidence type="ECO:0000313" key="2">
    <source>
        <dbReference type="EMBL" id="EDS43418.1"/>
    </source>
</evidence>
<dbReference type="EnsemblMetazoa" id="CPIJ016144-RA">
    <property type="protein sequence ID" value="CPIJ016144-PA"/>
    <property type="gene ID" value="CPIJ016144"/>
</dbReference>
<dbReference type="SUPFAM" id="SSF52058">
    <property type="entry name" value="L domain-like"/>
    <property type="match status" value="1"/>
</dbReference>
<dbReference type="Gene3D" id="1.20.1280.50">
    <property type="match status" value="1"/>
</dbReference>
<evidence type="ECO:0000259" key="1">
    <source>
        <dbReference type="Pfam" id="PF12937"/>
    </source>
</evidence>
<dbReference type="KEGG" id="cqu:CpipJ_CPIJ016144"/>